<dbReference type="AlphaFoldDB" id="A0A0J7JAV6"/>
<dbReference type="PATRIC" id="fig|1658765.3.peg.1776"/>
<accession>A0A0J7JAV6</accession>
<reference evidence="1 2" key="1">
    <citation type="submission" date="2015-06" db="EMBL/GenBank/DDBJ databases">
        <title>Marinobacter subterrani, a genetically tractable neutrophilic iron-oxidizing strain isolated from the Soudan Iron Mine.</title>
        <authorList>
            <person name="Bonis B.M."/>
            <person name="Gralnick J.A."/>
        </authorList>
    </citation>
    <scope>NUCLEOTIDE SEQUENCE [LARGE SCALE GENOMIC DNA]</scope>
    <source>
        <strain evidence="1 2">JG233</strain>
    </source>
</reference>
<sequence>MVRTNDSKFLGFTFKGTQIHWHPDTLRKFKQRIRELTNRNWGVSMHYQLFKVSQYLQAVQLMGSTSELLHAIKH</sequence>
<protein>
    <submittedName>
        <fullName evidence="1">Uncharacterized protein</fullName>
    </submittedName>
</protein>
<comment type="caution">
    <text evidence="1">The sequence shown here is derived from an EMBL/GenBank/DDBJ whole genome shotgun (WGS) entry which is preliminary data.</text>
</comment>
<dbReference type="EMBL" id="LFBU01000001">
    <property type="protein sequence ID" value="KMQ75573.1"/>
    <property type="molecule type" value="Genomic_DNA"/>
</dbReference>
<name>A0A0J7JAV6_9GAMM</name>
<dbReference type="RefSeq" id="WP_048495648.1">
    <property type="nucleotide sequence ID" value="NZ_JADQCF010000004.1"/>
</dbReference>
<dbReference type="Proteomes" id="UP000036102">
    <property type="component" value="Unassembled WGS sequence"/>
</dbReference>
<gene>
    <name evidence="1" type="ORF">Msub_11782</name>
</gene>
<proteinExistence type="predicted"/>
<organism evidence="1 2">
    <name type="scientific">Marinobacter subterrani</name>
    <dbReference type="NCBI Taxonomy" id="1658765"/>
    <lineage>
        <taxon>Bacteria</taxon>
        <taxon>Pseudomonadati</taxon>
        <taxon>Pseudomonadota</taxon>
        <taxon>Gammaproteobacteria</taxon>
        <taxon>Pseudomonadales</taxon>
        <taxon>Marinobacteraceae</taxon>
        <taxon>Marinobacter</taxon>
    </lineage>
</organism>
<evidence type="ECO:0000313" key="2">
    <source>
        <dbReference type="Proteomes" id="UP000036102"/>
    </source>
</evidence>
<evidence type="ECO:0000313" key="1">
    <source>
        <dbReference type="EMBL" id="KMQ75573.1"/>
    </source>
</evidence>
<keyword evidence="2" id="KW-1185">Reference proteome</keyword>